<comment type="catalytic activity">
    <reaction evidence="8">
        <text>L-cysteinyl-[protein] + hexadecanoyl-CoA = S-hexadecanoyl-L-cysteinyl-[protein] + CoA</text>
        <dbReference type="Rhea" id="RHEA:36683"/>
        <dbReference type="Rhea" id="RHEA-COMP:10131"/>
        <dbReference type="Rhea" id="RHEA-COMP:11032"/>
        <dbReference type="ChEBI" id="CHEBI:29950"/>
        <dbReference type="ChEBI" id="CHEBI:57287"/>
        <dbReference type="ChEBI" id="CHEBI:57379"/>
        <dbReference type="ChEBI" id="CHEBI:74151"/>
        <dbReference type="EC" id="2.3.1.225"/>
    </reaction>
</comment>
<evidence type="ECO:0000256" key="7">
    <source>
        <dbReference type="ARBA" id="ARBA00038298"/>
    </source>
</evidence>
<evidence type="ECO:0000256" key="5">
    <source>
        <dbReference type="ARBA" id="ARBA00023136"/>
    </source>
</evidence>
<keyword evidence="2 8" id="KW-0808">Transferase</keyword>
<keyword evidence="4 8" id="KW-1133">Transmembrane helix</keyword>
<feature type="transmembrane region" description="Helical" evidence="8">
    <location>
        <begin position="222"/>
        <end position="242"/>
    </location>
</feature>
<feature type="domain" description="Palmitoyltransferase DHHC" evidence="9">
    <location>
        <begin position="176"/>
        <end position="316"/>
    </location>
</feature>
<sequence length="378" mass="44897">MLVRACQNSLDRHGILIGDQWIPTGRTVKVDIPIDEEYWKKTSLMDKWREHYKQAQENPDKRQTAFKCTAAILTFQAPSAIYVFFNYIIPYLFEDYDYWTQYTLKVIFVYIWIQEFLNYWMCYFYDTSIKKTRDNPDLPGLNQGWNHPPDHFTSRIDGLAENGHIPNGHVTDDGFELKWCDKCEIFKPLRTHHCKICKKCVLMRDHHCYIVGTCIGYKNQRYFVVLTFYTVLVGLLFGYFQYRYLNLVYWPNATSWTDFVLPVTCYRWFMGTIPYRYNLMIYHLYIELFFGLVGFFFFTLQLSLIAKGKTMYEVAKEVPVRVSTSINSHFVSVFGNLWALNFIFPMQLILKQNGDGTKWNGVKIDRNSNYQDADLCRP</sequence>
<dbReference type="GO" id="GO:0006612">
    <property type="term" value="P:protein targeting to membrane"/>
    <property type="evidence" value="ECO:0007669"/>
    <property type="project" value="TreeGrafter"/>
</dbReference>
<dbReference type="InterPro" id="IPR039859">
    <property type="entry name" value="PFA4/ZDH16/20/ERF2-like"/>
</dbReference>
<protein>
    <recommendedName>
        <fullName evidence="8">Palmitoyltransferase</fullName>
        <ecNumber evidence="8">2.3.1.225</ecNumber>
    </recommendedName>
</protein>
<comment type="similarity">
    <text evidence="7">Belongs to the DHHC palmitoyltransferase family. PFA5 subfamily.</text>
</comment>
<name>A0AA88YIY2_PINIB</name>
<dbReference type="GO" id="GO:0019706">
    <property type="term" value="F:protein-cysteine S-palmitoyltransferase activity"/>
    <property type="evidence" value="ECO:0007669"/>
    <property type="project" value="UniProtKB-EC"/>
</dbReference>
<accession>A0AA88YIY2</accession>
<evidence type="ECO:0000256" key="2">
    <source>
        <dbReference type="ARBA" id="ARBA00022679"/>
    </source>
</evidence>
<keyword evidence="3 8" id="KW-0812">Transmembrane</keyword>
<dbReference type="GO" id="GO:0005783">
    <property type="term" value="C:endoplasmic reticulum"/>
    <property type="evidence" value="ECO:0007669"/>
    <property type="project" value="TreeGrafter"/>
</dbReference>
<organism evidence="10 11">
    <name type="scientific">Pinctada imbricata</name>
    <name type="common">Atlantic pearl-oyster</name>
    <name type="synonym">Pinctada martensii</name>
    <dbReference type="NCBI Taxonomy" id="66713"/>
    <lineage>
        <taxon>Eukaryota</taxon>
        <taxon>Metazoa</taxon>
        <taxon>Spiralia</taxon>
        <taxon>Lophotrochozoa</taxon>
        <taxon>Mollusca</taxon>
        <taxon>Bivalvia</taxon>
        <taxon>Autobranchia</taxon>
        <taxon>Pteriomorphia</taxon>
        <taxon>Pterioida</taxon>
        <taxon>Pterioidea</taxon>
        <taxon>Pteriidae</taxon>
        <taxon>Pinctada</taxon>
    </lineage>
</organism>
<dbReference type="EC" id="2.3.1.225" evidence="8"/>
<evidence type="ECO:0000256" key="3">
    <source>
        <dbReference type="ARBA" id="ARBA00022692"/>
    </source>
</evidence>
<dbReference type="AlphaFoldDB" id="A0AA88YIY2"/>
<feature type="transmembrane region" description="Helical" evidence="8">
    <location>
        <begin position="70"/>
        <end position="93"/>
    </location>
</feature>
<reference evidence="10" key="1">
    <citation type="submission" date="2019-08" db="EMBL/GenBank/DDBJ databases">
        <title>The improved chromosome-level genome for the pearl oyster Pinctada fucata martensii using PacBio sequencing and Hi-C.</title>
        <authorList>
            <person name="Zheng Z."/>
        </authorList>
    </citation>
    <scope>NUCLEOTIDE SEQUENCE</scope>
    <source>
        <strain evidence="10">ZZ-2019</strain>
        <tissue evidence="10">Adductor muscle</tissue>
    </source>
</reference>
<feature type="transmembrane region" description="Helical" evidence="8">
    <location>
        <begin position="281"/>
        <end position="306"/>
    </location>
</feature>
<feature type="transmembrane region" description="Helical" evidence="8">
    <location>
        <begin position="105"/>
        <end position="125"/>
    </location>
</feature>
<feature type="transmembrane region" description="Helical" evidence="8">
    <location>
        <begin position="326"/>
        <end position="344"/>
    </location>
</feature>
<comment type="domain">
    <text evidence="8">The DHHC domain is required for palmitoyltransferase activity.</text>
</comment>
<evidence type="ECO:0000256" key="6">
    <source>
        <dbReference type="ARBA" id="ARBA00023315"/>
    </source>
</evidence>
<dbReference type="InterPro" id="IPR001594">
    <property type="entry name" value="Palmitoyltrfase_DHHC"/>
</dbReference>
<comment type="subcellular location">
    <subcellularLocation>
        <location evidence="1">Membrane</location>
        <topology evidence="1">Multi-pass membrane protein</topology>
    </subcellularLocation>
</comment>
<dbReference type="GO" id="GO:0005794">
    <property type="term" value="C:Golgi apparatus"/>
    <property type="evidence" value="ECO:0007669"/>
    <property type="project" value="TreeGrafter"/>
</dbReference>
<evidence type="ECO:0000313" key="10">
    <source>
        <dbReference type="EMBL" id="KAK3106438.1"/>
    </source>
</evidence>
<dbReference type="PANTHER" id="PTHR22883:SF23">
    <property type="entry name" value="PALMITOYLTRANSFERASE ZDHHC6"/>
    <property type="match status" value="1"/>
</dbReference>
<evidence type="ECO:0000256" key="4">
    <source>
        <dbReference type="ARBA" id="ARBA00022989"/>
    </source>
</evidence>
<evidence type="ECO:0000256" key="8">
    <source>
        <dbReference type="RuleBase" id="RU079119"/>
    </source>
</evidence>
<dbReference type="EMBL" id="VSWD01000003">
    <property type="protein sequence ID" value="KAK3106438.1"/>
    <property type="molecule type" value="Genomic_DNA"/>
</dbReference>
<evidence type="ECO:0000259" key="9">
    <source>
        <dbReference type="Pfam" id="PF01529"/>
    </source>
</evidence>
<dbReference type="GO" id="GO:0016020">
    <property type="term" value="C:membrane"/>
    <property type="evidence" value="ECO:0007669"/>
    <property type="project" value="UniProtKB-SubCell"/>
</dbReference>
<dbReference type="Proteomes" id="UP001186944">
    <property type="component" value="Unassembled WGS sequence"/>
</dbReference>
<gene>
    <name evidence="10" type="ORF">FSP39_020027</name>
</gene>
<keyword evidence="5 8" id="KW-0472">Membrane</keyword>
<dbReference type="PANTHER" id="PTHR22883">
    <property type="entry name" value="ZINC FINGER DHHC DOMAIN CONTAINING PROTEIN"/>
    <property type="match status" value="1"/>
</dbReference>
<comment type="caution">
    <text evidence="10">The sequence shown here is derived from an EMBL/GenBank/DDBJ whole genome shotgun (WGS) entry which is preliminary data.</text>
</comment>
<keyword evidence="6 8" id="KW-0012">Acyltransferase</keyword>
<dbReference type="Pfam" id="PF01529">
    <property type="entry name" value="DHHC"/>
    <property type="match status" value="1"/>
</dbReference>
<proteinExistence type="inferred from homology"/>
<keyword evidence="11" id="KW-1185">Reference proteome</keyword>
<evidence type="ECO:0000313" key="11">
    <source>
        <dbReference type="Proteomes" id="UP001186944"/>
    </source>
</evidence>
<evidence type="ECO:0000256" key="1">
    <source>
        <dbReference type="ARBA" id="ARBA00004141"/>
    </source>
</evidence>
<dbReference type="PROSITE" id="PS50216">
    <property type="entry name" value="DHHC"/>
    <property type="match status" value="1"/>
</dbReference>